<comment type="caution">
    <text evidence="3">The sequence shown here is derived from an EMBL/GenBank/DDBJ whole genome shotgun (WGS) entry which is preliminary data.</text>
</comment>
<dbReference type="EMBL" id="MFPS01000003">
    <property type="protein sequence ID" value="OGH60027.1"/>
    <property type="molecule type" value="Genomic_DNA"/>
</dbReference>
<feature type="transmembrane region" description="Helical" evidence="2">
    <location>
        <begin position="18"/>
        <end position="39"/>
    </location>
</feature>
<keyword evidence="2" id="KW-0812">Transmembrane</keyword>
<evidence type="ECO:0008006" key="5">
    <source>
        <dbReference type="Google" id="ProtNLM"/>
    </source>
</evidence>
<proteinExistence type="predicted"/>
<name>A0A1F6LKW1_9BACT</name>
<evidence type="ECO:0000313" key="3">
    <source>
        <dbReference type="EMBL" id="OGH60027.1"/>
    </source>
</evidence>
<keyword evidence="2" id="KW-0472">Membrane</keyword>
<dbReference type="InterPro" id="IPR008965">
    <property type="entry name" value="CBM2/CBM3_carb-bd_dom_sf"/>
</dbReference>
<dbReference type="InterPro" id="IPR013783">
    <property type="entry name" value="Ig-like_fold"/>
</dbReference>
<gene>
    <name evidence="3" type="ORF">A2725_00040</name>
</gene>
<feature type="transmembrane region" description="Helical" evidence="2">
    <location>
        <begin position="473"/>
        <end position="502"/>
    </location>
</feature>
<keyword evidence="2" id="KW-1133">Transmembrane helix</keyword>
<evidence type="ECO:0000256" key="2">
    <source>
        <dbReference type="SAM" id="Phobius"/>
    </source>
</evidence>
<keyword evidence="1" id="KW-0175">Coiled coil</keyword>
<feature type="coiled-coil region" evidence="1">
    <location>
        <begin position="528"/>
        <end position="581"/>
    </location>
</feature>
<evidence type="ECO:0000256" key="1">
    <source>
        <dbReference type="SAM" id="Coils"/>
    </source>
</evidence>
<dbReference type="Gene3D" id="2.60.40.680">
    <property type="match status" value="1"/>
</dbReference>
<evidence type="ECO:0000313" key="4">
    <source>
        <dbReference type="Proteomes" id="UP000177067"/>
    </source>
</evidence>
<accession>A0A1F6LKW1</accession>
<dbReference type="SUPFAM" id="SSF49384">
    <property type="entry name" value="Carbohydrate-binding domain"/>
    <property type="match status" value="1"/>
</dbReference>
<dbReference type="AlphaFoldDB" id="A0A1F6LKW1"/>
<dbReference type="Proteomes" id="UP000177067">
    <property type="component" value="Unassembled WGS sequence"/>
</dbReference>
<protein>
    <recommendedName>
        <fullName evidence="5">Cohesin domain-containing protein</fullName>
    </recommendedName>
</protein>
<dbReference type="CDD" id="cd08547">
    <property type="entry name" value="Type_II_cohesin"/>
    <property type="match status" value="1"/>
</dbReference>
<reference evidence="3 4" key="1">
    <citation type="journal article" date="2016" name="Nat. Commun.">
        <title>Thousands of microbial genomes shed light on interconnected biogeochemical processes in an aquifer system.</title>
        <authorList>
            <person name="Anantharaman K."/>
            <person name="Brown C.T."/>
            <person name="Hug L.A."/>
            <person name="Sharon I."/>
            <person name="Castelle C.J."/>
            <person name="Probst A.J."/>
            <person name="Thomas B.C."/>
            <person name="Singh A."/>
            <person name="Wilkins M.J."/>
            <person name="Karaoz U."/>
            <person name="Brodie E.L."/>
            <person name="Williams K.H."/>
            <person name="Hubbard S.S."/>
            <person name="Banfield J.F."/>
        </authorList>
    </citation>
    <scope>NUCLEOTIDE SEQUENCE [LARGE SCALE GENOMIC DNA]</scope>
</reference>
<sequence>MEDKEIILKNIKFYYRRYIFFVFIFLFSIIVNASFWGTVKATTLYFSPSVGSYDSNNIFSVGVYVSNPNESMNAVSALITFPKEVLEVASVSKSNSIINLWVREPSFSNSQGFVNLEGIVLNPGFTGASGKLLTINFKVKTAGLANVLFSEASVLANDGQGTNILTSLNNANFYLGSTNVLSNELVKPPKTFNSPIIYSETHPNPSDWYAKDSINFNWLMTDDVTDVGVLVDQKSFTNSGTVSVGKIDKYTYSNLDDGTWYLHIKLRNASGWGQAGHFQFNVDTEGPKNLEIKIVDRTDMTDPKIDFIFSAEDELSGIDYFEVKIDGTVDKNVDFESATYQAELLGLGNHIITVRAVDKAGNFTEDSIDFVVEELDAPVIDEFNRIITTNDTLIISGRSSANSKVTVWLQNSGGDIIKNIVDSNGDGEFRVTVGDRLNEGTYEIRAEVITDTGAKSRPSDPLLVVVRQPTLTMIGALTITFLSVVVQIAGLLAMLVLLILYFRYKVKKMLLKFRKDLNFTETDLHIAFNNLKKNIKNQEDMLNNKKINHEELTEEDEKLMLERLEVDLDKVEKLITKDIEEIKGKLLKDKLLE</sequence>
<dbReference type="GO" id="GO:0030246">
    <property type="term" value="F:carbohydrate binding"/>
    <property type="evidence" value="ECO:0007669"/>
    <property type="project" value="InterPro"/>
</dbReference>
<dbReference type="Gene3D" id="2.60.40.10">
    <property type="entry name" value="Immunoglobulins"/>
    <property type="match status" value="1"/>
</dbReference>
<organism evidence="3 4">
    <name type="scientific">Candidatus Magasanikbacteria bacterium RIFCSPHIGHO2_01_FULL_33_34</name>
    <dbReference type="NCBI Taxonomy" id="1798671"/>
    <lineage>
        <taxon>Bacteria</taxon>
        <taxon>Candidatus Magasanikiibacteriota</taxon>
    </lineage>
</organism>